<dbReference type="Gene3D" id="3.40.190.10">
    <property type="entry name" value="Periplasmic binding protein-like II"/>
    <property type="match status" value="2"/>
</dbReference>
<evidence type="ECO:0000256" key="1">
    <source>
        <dbReference type="ARBA" id="ARBA00009437"/>
    </source>
</evidence>
<accession>A0A7V7PRR6</accession>
<comment type="caution">
    <text evidence="6">The sequence shown here is derived from an EMBL/GenBank/DDBJ whole genome shotgun (WGS) entry which is preliminary data.</text>
</comment>
<dbReference type="SUPFAM" id="SSF53850">
    <property type="entry name" value="Periplasmic binding protein-like II"/>
    <property type="match status" value="1"/>
</dbReference>
<dbReference type="AlphaFoldDB" id="A0A7V7PRR6"/>
<dbReference type="SUPFAM" id="SSF46785">
    <property type="entry name" value="Winged helix' DNA-binding domain"/>
    <property type="match status" value="1"/>
</dbReference>
<dbReference type="InterPro" id="IPR036390">
    <property type="entry name" value="WH_DNA-bd_sf"/>
</dbReference>
<keyword evidence="3" id="KW-0238">DNA-binding</keyword>
<evidence type="ECO:0000256" key="3">
    <source>
        <dbReference type="ARBA" id="ARBA00023125"/>
    </source>
</evidence>
<keyword evidence="4" id="KW-0804">Transcription</keyword>
<dbReference type="Pfam" id="PF03466">
    <property type="entry name" value="LysR_substrate"/>
    <property type="match status" value="1"/>
</dbReference>
<proteinExistence type="inferred from homology"/>
<dbReference type="CDD" id="cd08432">
    <property type="entry name" value="PBP2_GcdR_TrpI_HvrB_AmpR_like"/>
    <property type="match status" value="1"/>
</dbReference>
<evidence type="ECO:0000256" key="2">
    <source>
        <dbReference type="ARBA" id="ARBA00023015"/>
    </source>
</evidence>
<keyword evidence="7" id="KW-1185">Reference proteome</keyword>
<dbReference type="Pfam" id="PF00126">
    <property type="entry name" value="HTH_1"/>
    <property type="match status" value="1"/>
</dbReference>
<evidence type="ECO:0000259" key="5">
    <source>
        <dbReference type="PROSITE" id="PS50931"/>
    </source>
</evidence>
<dbReference type="InterPro" id="IPR000847">
    <property type="entry name" value="LysR_HTH_N"/>
</dbReference>
<dbReference type="PROSITE" id="PS50931">
    <property type="entry name" value="HTH_LYSR"/>
    <property type="match status" value="1"/>
</dbReference>
<dbReference type="GO" id="GO:0003700">
    <property type="term" value="F:DNA-binding transcription factor activity"/>
    <property type="evidence" value="ECO:0007669"/>
    <property type="project" value="InterPro"/>
</dbReference>
<dbReference type="PANTHER" id="PTHR30537:SF74">
    <property type="entry name" value="HTH-TYPE TRANSCRIPTIONAL REGULATOR TRPI"/>
    <property type="match status" value="1"/>
</dbReference>
<dbReference type="InterPro" id="IPR036388">
    <property type="entry name" value="WH-like_DNA-bd_sf"/>
</dbReference>
<keyword evidence="2" id="KW-0805">Transcription regulation</keyword>
<organism evidence="6 7">
    <name type="scientific">Plantimonas leprariae</name>
    <dbReference type="NCBI Taxonomy" id="2615207"/>
    <lineage>
        <taxon>Bacteria</taxon>
        <taxon>Pseudomonadati</taxon>
        <taxon>Pseudomonadota</taxon>
        <taxon>Alphaproteobacteria</taxon>
        <taxon>Hyphomicrobiales</taxon>
        <taxon>Aurantimonadaceae</taxon>
        <taxon>Plantimonas</taxon>
    </lineage>
</organism>
<comment type="similarity">
    <text evidence="1">Belongs to the LysR transcriptional regulatory family.</text>
</comment>
<evidence type="ECO:0000313" key="6">
    <source>
        <dbReference type="EMBL" id="KAB0681494.1"/>
    </source>
</evidence>
<dbReference type="Gene3D" id="1.10.10.10">
    <property type="entry name" value="Winged helix-like DNA-binding domain superfamily/Winged helix DNA-binding domain"/>
    <property type="match status" value="1"/>
</dbReference>
<sequence>MHRDLPPLAALRVFEAAARHLSFTKAAAELGMTQAAVSYQVKLLEERLGAALFLRGRRRLELSDTGAALARPATEALDLMAAGWSAARGRTGGTLSLNVIPSFAASWLARHLGEFQLANPDLAVRVASSQEMADFDREDIDFAVRTGQGDWPGLTAHFLFDAAFTPLLSPKLLERIGGLATPADLARCPMLDPTDPWWDAWFRAVGVERPPSAGRAATTLGAQHLEAVAAVAGHGAAMLTPFFWRAELADGRLVQPFDFVCRGERAYWLCYPTSRRNLPKVRAFRDWLLGHFPVEDRDRSTESAAGPSTPSLKAG</sequence>
<dbReference type="RefSeq" id="WP_150968749.1">
    <property type="nucleotide sequence ID" value="NZ_VZDO01000003.1"/>
</dbReference>
<name>A0A7V7PRR6_9HYPH</name>
<evidence type="ECO:0000313" key="7">
    <source>
        <dbReference type="Proteomes" id="UP000432089"/>
    </source>
</evidence>
<protein>
    <submittedName>
        <fullName evidence="6">LysR family transcriptional regulator</fullName>
    </submittedName>
</protein>
<dbReference type="GO" id="GO:0043565">
    <property type="term" value="F:sequence-specific DNA binding"/>
    <property type="evidence" value="ECO:0007669"/>
    <property type="project" value="TreeGrafter"/>
</dbReference>
<gene>
    <name evidence="6" type="ORF">F6X38_06330</name>
</gene>
<dbReference type="PANTHER" id="PTHR30537">
    <property type="entry name" value="HTH-TYPE TRANSCRIPTIONAL REGULATOR"/>
    <property type="match status" value="1"/>
</dbReference>
<dbReference type="GO" id="GO:0006351">
    <property type="term" value="P:DNA-templated transcription"/>
    <property type="evidence" value="ECO:0007669"/>
    <property type="project" value="TreeGrafter"/>
</dbReference>
<dbReference type="PRINTS" id="PR00039">
    <property type="entry name" value="HTHLYSR"/>
</dbReference>
<reference evidence="6 7" key="1">
    <citation type="submission" date="2019-09" db="EMBL/GenBank/DDBJ databases">
        <title>YIM 132180 draft genome.</title>
        <authorList>
            <person name="Zhang K."/>
        </authorList>
    </citation>
    <scope>NUCLEOTIDE SEQUENCE [LARGE SCALE GENOMIC DNA]</scope>
    <source>
        <strain evidence="6 7">YIM 132180</strain>
    </source>
</reference>
<dbReference type="InterPro" id="IPR058163">
    <property type="entry name" value="LysR-type_TF_proteobact-type"/>
</dbReference>
<dbReference type="InterPro" id="IPR005119">
    <property type="entry name" value="LysR_subst-bd"/>
</dbReference>
<dbReference type="Proteomes" id="UP000432089">
    <property type="component" value="Unassembled WGS sequence"/>
</dbReference>
<dbReference type="EMBL" id="VZDO01000003">
    <property type="protein sequence ID" value="KAB0681494.1"/>
    <property type="molecule type" value="Genomic_DNA"/>
</dbReference>
<feature type="domain" description="HTH lysR-type" evidence="5">
    <location>
        <begin position="6"/>
        <end position="63"/>
    </location>
</feature>
<evidence type="ECO:0000256" key="4">
    <source>
        <dbReference type="ARBA" id="ARBA00023163"/>
    </source>
</evidence>